<dbReference type="GO" id="GO:0016887">
    <property type="term" value="F:ATP hydrolysis activity"/>
    <property type="evidence" value="ECO:0007669"/>
    <property type="project" value="InterPro"/>
</dbReference>
<keyword evidence="2" id="KW-0547">Nucleotide-binding</keyword>
<dbReference type="PROSITE" id="PS50893">
    <property type="entry name" value="ABC_TRANSPORTER_2"/>
    <property type="match status" value="1"/>
</dbReference>
<sequence length="270" mass="29002">MTATPINFQINFTEPALTCNQDKNMAASSADAGARAIVARGVEMVFQSGSQRFQALKNIDLDIYRGDIQLLMGPSGSGKTTLLSILGGILTPSAGSVSLLGQDLTRMSRSQLARFRLKNIGFIFQEFNLFPALTAIENIVVALEMKGMKGRAAKQEALRLLAQVELEGKASSLPRDLSGGQKQRVAIARSLAGDPHFIMADEPTAALDSRSGQAVVALLRKLAKEQNRTVVMVTHDVRIIEEADRVVHIEDGLLQSTQLGGGGREESQSA</sequence>
<dbReference type="SUPFAM" id="SSF52540">
    <property type="entry name" value="P-loop containing nucleoside triphosphate hydrolases"/>
    <property type="match status" value="1"/>
</dbReference>
<dbReference type="CDD" id="cd03255">
    <property type="entry name" value="ABC_MJ0796_LolCDE_FtsE"/>
    <property type="match status" value="1"/>
</dbReference>
<dbReference type="GO" id="GO:0098796">
    <property type="term" value="C:membrane protein complex"/>
    <property type="evidence" value="ECO:0007669"/>
    <property type="project" value="UniProtKB-ARBA"/>
</dbReference>
<dbReference type="PANTHER" id="PTHR24220">
    <property type="entry name" value="IMPORT ATP-BINDING PROTEIN"/>
    <property type="match status" value="1"/>
</dbReference>
<protein>
    <submittedName>
        <fullName evidence="5">ABC transporter ATP-binding protein</fullName>
    </submittedName>
</protein>
<keyword evidence="1" id="KW-0813">Transport</keyword>
<reference evidence="5" key="2">
    <citation type="journal article" date="2022" name="Microbiol. Resour. Announc.">
        <title>Metagenome Sequencing to Explore Phylogenomics of Terrestrial Cyanobacteria.</title>
        <authorList>
            <person name="Ward R.D."/>
            <person name="Stajich J.E."/>
            <person name="Johansen J.R."/>
            <person name="Huntemann M."/>
            <person name="Clum A."/>
            <person name="Foster B."/>
            <person name="Foster B."/>
            <person name="Roux S."/>
            <person name="Palaniappan K."/>
            <person name="Varghese N."/>
            <person name="Mukherjee S."/>
            <person name="Reddy T.B.K."/>
            <person name="Daum C."/>
            <person name="Copeland A."/>
            <person name="Chen I.A."/>
            <person name="Ivanova N.N."/>
            <person name="Kyrpides N.C."/>
            <person name="Shapiro N."/>
            <person name="Eloe-Fadrosh E.A."/>
            <person name="Pietrasiak N."/>
        </authorList>
    </citation>
    <scope>NUCLEOTIDE SEQUENCE</scope>
    <source>
        <strain evidence="5">GSE-TBD4-15B</strain>
    </source>
</reference>
<feature type="domain" description="ABC transporter" evidence="4">
    <location>
        <begin position="39"/>
        <end position="270"/>
    </location>
</feature>
<dbReference type="InterPro" id="IPR017871">
    <property type="entry name" value="ABC_transporter-like_CS"/>
</dbReference>
<reference evidence="5" key="1">
    <citation type="submission" date="2021-05" db="EMBL/GenBank/DDBJ databases">
        <authorList>
            <person name="Pietrasiak N."/>
            <person name="Ward R."/>
            <person name="Stajich J.E."/>
            <person name="Kurbessoian T."/>
        </authorList>
    </citation>
    <scope>NUCLEOTIDE SEQUENCE</scope>
    <source>
        <strain evidence="5">GSE-TBD4-15B</strain>
    </source>
</reference>
<dbReference type="InterPro" id="IPR017911">
    <property type="entry name" value="MacB-like_ATP-bd"/>
</dbReference>
<evidence type="ECO:0000256" key="2">
    <source>
        <dbReference type="ARBA" id="ARBA00022741"/>
    </source>
</evidence>
<dbReference type="AlphaFoldDB" id="A0A951PES1"/>
<evidence type="ECO:0000313" key="6">
    <source>
        <dbReference type="Proteomes" id="UP000707356"/>
    </source>
</evidence>
<dbReference type="GO" id="GO:0005524">
    <property type="term" value="F:ATP binding"/>
    <property type="evidence" value="ECO:0007669"/>
    <property type="project" value="UniProtKB-KW"/>
</dbReference>
<name>A0A951PES1_9CYAN</name>
<dbReference type="InterPro" id="IPR003439">
    <property type="entry name" value="ABC_transporter-like_ATP-bd"/>
</dbReference>
<evidence type="ECO:0000256" key="1">
    <source>
        <dbReference type="ARBA" id="ARBA00022448"/>
    </source>
</evidence>
<comment type="caution">
    <text evidence="5">The sequence shown here is derived from an EMBL/GenBank/DDBJ whole genome shotgun (WGS) entry which is preliminary data.</text>
</comment>
<dbReference type="FunFam" id="3.40.50.300:FF:000032">
    <property type="entry name" value="Export ABC transporter ATP-binding protein"/>
    <property type="match status" value="1"/>
</dbReference>
<dbReference type="GO" id="GO:0022857">
    <property type="term" value="F:transmembrane transporter activity"/>
    <property type="evidence" value="ECO:0007669"/>
    <property type="project" value="TreeGrafter"/>
</dbReference>
<evidence type="ECO:0000259" key="4">
    <source>
        <dbReference type="PROSITE" id="PS50893"/>
    </source>
</evidence>
<dbReference type="InterPro" id="IPR003593">
    <property type="entry name" value="AAA+_ATPase"/>
</dbReference>
<dbReference type="GO" id="GO:0005886">
    <property type="term" value="C:plasma membrane"/>
    <property type="evidence" value="ECO:0007669"/>
    <property type="project" value="TreeGrafter"/>
</dbReference>
<dbReference type="SMART" id="SM00382">
    <property type="entry name" value="AAA"/>
    <property type="match status" value="1"/>
</dbReference>
<dbReference type="InterPro" id="IPR015854">
    <property type="entry name" value="ABC_transpr_LolD-like"/>
</dbReference>
<dbReference type="Proteomes" id="UP000707356">
    <property type="component" value="Unassembled WGS sequence"/>
</dbReference>
<dbReference type="PANTHER" id="PTHR24220:SF376">
    <property type="entry name" value="ABC TRANSPORTER"/>
    <property type="match status" value="1"/>
</dbReference>
<proteinExistence type="predicted"/>
<dbReference type="Gene3D" id="3.40.50.300">
    <property type="entry name" value="P-loop containing nucleotide triphosphate hydrolases"/>
    <property type="match status" value="1"/>
</dbReference>
<gene>
    <name evidence="5" type="ORF">KME07_23415</name>
</gene>
<dbReference type="EMBL" id="JAHHHV010000088">
    <property type="protein sequence ID" value="MBW4468386.1"/>
    <property type="molecule type" value="Genomic_DNA"/>
</dbReference>
<dbReference type="InterPro" id="IPR027417">
    <property type="entry name" value="P-loop_NTPase"/>
</dbReference>
<organism evidence="5 6">
    <name type="scientific">Pegethrix bostrychoides GSE-TBD4-15B</name>
    <dbReference type="NCBI Taxonomy" id="2839662"/>
    <lineage>
        <taxon>Bacteria</taxon>
        <taxon>Bacillati</taxon>
        <taxon>Cyanobacteriota</taxon>
        <taxon>Cyanophyceae</taxon>
        <taxon>Oculatellales</taxon>
        <taxon>Oculatellaceae</taxon>
        <taxon>Pegethrix</taxon>
    </lineage>
</organism>
<evidence type="ECO:0000256" key="3">
    <source>
        <dbReference type="ARBA" id="ARBA00022840"/>
    </source>
</evidence>
<keyword evidence="3 5" id="KW-0067">ATP-binding</keyword>
<accession>A0A951PES1</accession>
<dbReference type="Pfam" id="PF00005">
    <property type="entry name" value="ABC_tran"/>
    <property type="match status" value="1"/>
</dbReference>
<evidence type="ECO:0000313" key="5">
    <source>
        <dbReference type="EMBL" id="MBW4468386.1"/>
    </source>
</evidence>
<dbReference type="PROSITE" id="PS00211">
    <property type="entry name" value="ABC_TRANSPORTER_1"/>
    <property type="match status" value="1"/>
</dbReference>